<dbReference type="GO" id="GO:0005737">
    <property type="term" value="C:cytoplasm"/>
    <property type="evidence" value="ECO:0007669"/>
    <property type="project" value="TreeGrafter"/>
</dbReference>
<dbReference type="SUPFAM" id="SSF51569">
    <property type="entry name" value="Aldolase"/>
    <property type="match status" value="1"/>
</dbReference>
<dbReference type="GO" id="GO:0004736">
    <property type="term" value="F:pyruvate carboxylase activity"/>
    <property type="evidence" value="ECO:0007669"/>
    <property type="project" value="TreeGrafter"/>
</dbReference>
<dbReference type="InterPro" id="IPR055268">
    <property type="entry name" value="PCB-like"/>
</dbReference>
<dbReference type="OrthoDB" id="9769961at2"/>
<evidence type="ECO:0000313" key="2">
    <source>
        <dbReference type="EMBL" id="PXW62011.1"/>
    </source>
</evidence>
<keyword evidence="3" id="KW-1185">Reference proteome</keyword>
<dbReference type="Gene3D" id="3.20.20.70">
    <property type="entry name" value="Aldolase class I"/>
    <property type="match status" value="1"/>
</dbReference>
<protein>
    <submittedName>
        <fullName evidence="2">Oxaloacetate decarboxylase alpha subunit</fullName>
    </submittedName>
</protein>
<dbReference type="InterPro" id="IPR013785">
    <property type="entry name" value="Aldolase_TIM"/>
</dbReference>
<accession>A0A2V3UCP6</accession>
<dbReference type="EMBL" id="QJJK01000003">
    <property type="protein sequence ID" value="PXW62011.1"/>
    <property type="molecule type" value="Genomic_DNA"/>
</dbReference>
<dbReference type="RefSeq" id="WP_110374275.1">
    <property type="nucleotide sequence ID" value="NZ_JAHBRY010000001.1"/>
</dbReference>
<name>A0A2V3UCP6_9HYPH</name>
<dbReference type="AlphaFoldDB" id="A0A2V3UCP6"/>
<dbReference type="InterPro" id="IPR003379">
    <property type="entry name" value="Carboxylase_cons_dom"/>
</dbReference>
<gene>
    <name evidence="2" type="ORF">C7450_103533</name>
</gene>
<dbReference type="InterPro" id="IPR000891">
    <property type="entry name" value="PYR_CT"/>
</dbReference>
<dbReference type="Proteomes" id="UP000248021">
    <property type="component" value="Unassembled WGS sequence"/>
</dbReference>
<reference evidence="2 3" key="1">
    <citation type="submission" date="2018-05" db="EMBL/GenBank/DDBJ databases">
        <title>Genomic Encyclopedia of Type Strains, Phase IV (KMG-IV): sequencing the most valuable type-strain genomes for metagenomic binning, comparative biology and taxonomic classification.</title>
        <authorList>
            <person name="Goeker M."/>
        </authorList>
    </citation>
    <scope>NUCLEOTIDE SEQUENCE [LARGE SCALE GENOMIC DNA]</scope>
    <source>
        <strain evidence="2 3">DSM 6462</strain>
    </source>
</reference>
<evidence type="ECO:0000313" key="3">
    <source>
        <dbReference type="Proteomes" id="UP000248021"/>
    </source>
</evidence>
<dbReference type="PANTHER" id="PTHR43778">
    <property type="entry name" value="PYRUVATE CARBOXYLASE"/>
    <property type="match status" value="1"/>
</dbReference>
<dbReference type="PANTHER" id="PTHR43778:SF2">
    <property type="entry name" value="PYRUVATE CARBOXYLASE, MITOCHONDRIAL"/>
    <property type="match status" value="1"/>
</dbReference>
<dbReference type="Pfam" id="PF02436">
    <property type="entry name" value="PYC_OADA"/>
    <property type="match status" value="1"/>
</dbReference>
<comment type="caution">
    <text evidence="2">The sequence shown here is derived from an EMBL/GenBank/DDBJ whole genome shotgun (WGS) entry which is preliminary data.</text>
</comment>
<evidence type="ECO:0000259" key="1">
    <source>
        <dbReference type="PROSITE" id="PS50991"/>
    </source>
</evidence>
<dbReference type="SUPFAM" id="SSF89000">
    <property type="entry name" value="post-HMGL domain-like"/>
    <property type="match status" value="1"/>
</dbReference>
<feature type="domain" description="Pyruvate carboxyltransferase" evidence="1">
    <location>
        <begin position="4"/>
        <end position="266"/>
    </location>
</feature>
<sequence>MARIEFLDETMRDGQQSLWGLRMQAGMALPVSPLIDRTGFRTIDLTGGGMLDVLTRYCHENYWEGLDLLVASMPHTPVRAGLRANANVTFGVTPDALMDLWVRRLCAHGVRSFWIYDVLFNIDKMTRLAKVAKEAKAEVAGAIMFALSPVHTDEYYADKADQLSASPDIDTLLLYDTAGVLEKERLSTLVPAIVANARGKKIEMHANNLLGLSAKAYLDAIDLGVSIIHTASRPMANGPSVPSTEIMARNVELKGHSHGLDTSLFKPVADHFEAVGKAAGFLVNQFAEYDVFSIEHQIPGGMMGTFKAQLAQHNMMDRLGDVLDEVARVRRELGYPGMATPFSQLVGIQAVLNIVTGKRYGTVPDEVVQYAAGFYGKTVAPVDENVLDRIMASPRAKDVLANPPQQPTLEDLKKQYATDDEDELILRATVPAADIAKMRAAGPVKTTYPLLSSPELEQVRKLMKLTRSPVIEVKSAGMTVSLRRNA</sequence>
<dbReference type="PROSITE" id="PS50991">
    <property type="entry name" value="PYR_CT"/>
    <property type="match status" value="1"/>
</dbReference>
<proteinExistence type="predicted"/>
<organism evidence="2 3">
    <name type="scientific">Chelatococcus asaccharovorans</name>
    <dbReference type="NCBI Taxonomy" id="28210"/>
    <lineage>
        <taxon>Bacteria</taxon>
        <taxon>Pseudomonadati</taxon>
        <taxon>Pseudomonadota</taxon>
        <taxon>Alphaproteobacteria</taxon>
        <taxon>Hyphomicrobiales</taxon>
        <taxon>Chelatococcaceae</taxon>
        <taxon>Chelatococcus</taxon>
    </lineage>
</organism>
<dbReference type="GO" id="GO:0006094">
    <property type="term" value="P:gluconeogenesis"/>
    <property type="evidence" value="ECO:0007669"/>
    <property type="project" value="TreeGrafter"/>
</dbReference>